<dbReference type="FunFam" id="1.10.510.10:FF:000087">
    <property type="entry name" value="Mitogen-activated protein kinase kinase kinase 12"/>
    <property type="match status" value="1"/>
</dbReference>
<evidence type="ECO:0000256" key="13">
    <source>
        <dbReference type="PIRSR" id="PIRSR038165-51"/>
    </source>
</evidence>
<dbReference type="Gene3D" id="1.10.510.10">
    <property type="entry name" value="Transferase(Phosphotransferase) domain 1"/>
    <property type="match status" value="1"/>
</dbReference>
<evidence type="ECO:0000256" key="12">
    <source>
        <dbReference type="PIRSR" id="PIRSR038165-50"/>
    </source>
</evidence>
<evidence type="ECO:0000256" key="15">
    <source>
        <dbReference type="SAM" id="MobiDB-lite"/>
    </source>
</evidence>
<dbReference type="Proteomes" id="UP001054837">
    <property type="component" value="Unassembled WGS sequence"/>
</dbReference>
<comment type="subcellular location">
    <subcellularLocation>
        <location evidence="1">Cytoplasm</location>
    </subcellularLocation>
</comment>
<feature type="region of interest" description="Disordered" evidence="15">
    <location>
        <begin position="771"/>
        <end position="792"/>
    </location>
</feature>
<keyword evidence="18" id="KW-1185">Reference proteome</keyword>
<dbReference type="GO" id="GO:0006950">
    <property type="term" value="P:response to stress"/>
    <property type="evidence" value="ECO:0007669"/>
    <property type="project" value="UniProtKB-ARBA"/>
</dbReference>
<comment type="catalytic activity">
    <reaction evidence="9">
        <text>L-threonyl-[protein] + ATP = O-phospho-L-threonyl-[protein] + ADP + H(+)</text>
        <dbReference type="Rhea" id="RHEA:46608"/>
        <dbReference type="Rhea" id="RHEA-COMP:11060"/>
        <dbReference type="Rhea" id="RHEA-COMP:11605"/>
        <dbReference type="ChEBI" id="CHEBI:15378"/>
        <dbReference type="ChEBI" id="CHEBI:30013"/>
        <dbReference type="ChEBI" id="CHEBI:30616"/>
        <dbReference type="ChEBI" id="CHEBI:61977"/>
        <dbReference type="ChEBI" id="CHEBI:456216"/>
        <dbReference type="EC" id="2.7.11.25"/>
    </reaction>
</comment>
<dbReference type="PANTHER" id="PTHR44329:SF304">
    <property type="entry name" value="MITOGEN-ACTIVATED PROTEIN KINASE KINASE KINASE 13-LIKE ISOFORM X1"/>
    <property type="match status" value="1"/>
</dbReference>
<dbReference type="InterPro" id="IPR008271">
    <property type="entry name" value="Ser/Thr_kinase_AS"/>
</dbReference>
<evidence type="ECO:0000313" key="17">
    <source>
        <dbReference type="EMBL" id="GIY74657.1"/>
    </source>
</evidence>
<protein>
    <recommendedName>
        <fullName evidence="11">Mitogen-activated protein kinase kinase kinase</fullName>
        <ecNumber evidence="11">2.7.11.25</ecNumber>
    </recommendedName>
</protein>
<dbReference type="Gene3D" id="3.30.200.20">
    <property type="entry name" value="Phosphorylase Kinase, domain 1"/>
    <property type="match status" value="1"/>
</dbReference>
<dbReference type="InterPro" id="IPR000719">
    <property type="entry name" value="Prot_kinase_dom"/>
</dbReference>
<dbReference type="PROSITE" id="PS50011">
    <property type="entry name" value="PROTEIN_KINASE_DOM"/>
    <property type="match status" value="1"/>
</dbReference>
<sequence>MRTSCSVSDLRSAKFLHSLAVSETNKRYLSVHNLNKKSVLGGSLLHLSNVAEQNGDLTLSQERSRTLPLNSTNVNGFSSMINLSNKKIVSLSQSKDAELNYTDTGQRSNRWFDGLLRCLKPVWTVLGKSATHELKEDNWEILFDDIKDLQFLGSGAQGAVFCGHLNGELVAVKKVREKAETDVKHLKKLSHCNVVLFKGVCVQPPCFCIIMEYCPSGTLHNLLRQGTEIPPKKVMEWSKQVAGGMNYLHTHKIIHRDLKSENILIGYNDVLKISDFGTSRQWNDKSVKMSFAGTVAWMAPEVIRNESCSEKVDIWSFGVVLWELLTCETPYKGVDSSAIIWGVGSNSLHLPVPTTCPDGFKLLLKQCWSGKPRNRPSFRHIMMHLDIAAVEILSTPEEEYFQTQATWRKEIGSYMQKIKNDACYGLHVEEDLIKRRKEELKHAQDIREHYEKKLERANSLYMELATCLLQVEQREQELIQREQNLRFGNGYSRSSRKNIRHFLKNHRSGKKRNQKNVIAESIASKNASSSSFHGSAKSRIRRAKVIRNDYPAEKFDYSVPFDIIENPYQSSEVKLPSLIDTETQTDTIEKNELVNNPSMKQIVDKVEDLNLSDDTAAMIDSNIYSSNPLELNKYKSSSHCSISNSCIKNRDKSISNEKVEKYTDTFSPGKSWTELQTNTETQMSVPMDISDCSEKFENSISFRRKIVKKKTKYNQQFCRMGSFRGKLLLKKFGSNLQEFNGMEESCDSDYEADSPRHSRFSLANISENSLSSSDEYYSEEENTSEHSSSQYTAGELLSSMSNPDITLNIDFDSSCGECMPINQNSLQCDVAQNLAAKVVDASVTCEQKF</sequence>
<dbReference type="AlphaFoldDB" id="A0AAV4VWA9"/>
<dbReference type="SMART" id="SM00220">
    <property type="entry name" value="S_TKc"/>
    <property type="match status" value="1"/>
</dbReference>
<organism evidence="17 18">
    <name type="scientific">Caerostris darwini</name>
    <dbReference type="NCBI Taxonomy" id="1538125"/>
    <lineage>
        <taxon>Eukaryota</taxon>
        <taxon>Metazoa</taxon>
        <taxon>Ecdysozoa</taxon>
        <taxon>Arthropoda</taxon>
        <taxon>Chelicerata</taxon>
        <taxon>Arachnida</taxon>
        <taxon>Araneae</taxon>
        <taxon>Araneomorphae</taxon>
        <taxon>Entelegynae</taxon>
        <taxon>Araneoidea</taxon>
        <taxon>Araneidae</taxon>
        <taxon>Caerostris</taxon>
    </lineage>
</organism>
<feature type="coiled-coil region" evidence="14">
    <location>
        <begin position="433"/>
        <end position="460"/>
    </location>
</feature>
<evidence type="ECO:0000256" key="1">
    <source>
        <dbReference type="ARBA" id="ARBA00004496"/>
    </source>
</evidence>
<dbReference type="Pfam" id="PF07714">
    <property type="entry name" value="PK_Tyr_Ser-Thr"/>
    <property type="match status" value="1"/>
</dbReference>
<evidence type="ECO:0000256" key="10">
    <source>
        <dbReference type="ARBA" id="ARBA00048329"/>
    </source>
</evidence>
<evidence type="ECO:0000313" key="18">
    <source>
        <dbReference type="Proteomes" id="UP001054837"/>
    </source>
</evidence>
<keyword evidence="6 11" id="KW-0547">Nucleotide-binding</keyword>
<evidence type="ECO:0000256" key="5">
    <source>
        <dbReference type="ARBA" id="ARBA00022679"/>
    </source>
</evidence>
<feature type="active site" description="Proton acceptor" evidence="12">
    <location>
        <position position="257"/>
    </location>
</feature>
<comment type="similarity">
    <text evidence="2 11">Belongs to the protein kinase superfamily. STE Ser/Thr protein kinase family. MAP kinase kinase kinase subfamily.</text>
</comment>
<keyword evidence="3" id="KW-0963">Cytoplasm</keyword>
<dbReference type="GO" id="GO:0005737">
    <property type="term" value="C:cytoplasm"/>
    <property type="evidence" value="ECO:0007669"/>
    <property type="project" value="UniProtKB-SubCell"/>
</dbReference>
<feature type="domain" description="Protein kinase" evidence="16">
    <location>
        <begin position="146"/>
        <end position="387"/>
    </location>
</feature>
<dbReference type="InterPro" id="IPR051681">
    <property type="entry name" value="Ser/Thr_Kinases-Pseudokinases"/>
</dbReference>
<dbReference type="SUPFAM" id="SSF56112">
    <property type="entry name" value="Protein kinase-like (PK-like)"/>
    <property type="match status" value="1"/>
</dbReference>
<feature type="binding site" evidence="13">
    <location>
        <begin position="152"/>
        <end position="160"/>
    </location>
    <ligand>
        <name>ATP</name>
        <dbReference type="ChEBI" id="CHEBI:30616"/>
    </ligand>
</feature>
<comment type="catalytic activity">
    <reaction evidence="10">
        <text>L-seryl-[protein] + ATP = O-phospho-L-seryl-[protein] + ADP + H(+)</text>
        <dbReference type="Rhea" id="RHEA:17989"/>
        <dbReference type="Rhea" id="RHEA-COMP:9863"/>
        <dbReference type="Rhea" id="RHEA-COMP:11604"/>
        <dbReference type="ChEBI" id="CHEBI:15378"/>
        <dbReference type="ChEBI" id="CHEBI:29999"/>
        <dbReference type="ChEBI" id="CHEBI:30616"/>
        <dbReference type="ChEBI" id="CHEBI:83421"/>
        <dbReference type="ChEBI" id="CHEBI:456216"/>
        <dbReference type="EC" id="2.7.11.25"/>
    </reaction>
</comment>
<evidence type="ECO:0000256" key="11">
    <source>
        <dbReference type="PIRNR" id="PIRNR038165"/>
    </source>
</evidence>
<dbReference type="PROSITE" id="PS00108">
    <property type="entry name" value="PROTEIN_KINASE_ST"/>
    <property type="match status" value="1"/>
</dbReference>
<evidence type="ECO:0000256" key="3">
    <source>
        <dbReference type="ARBA" id="ARBA00022490"/>
    </source>
</evidence>
<dbReference type="PRINTS" id="PR00109">
    <property type="entry name" value="TYRKINASE"/>
</dbReference>
<dbReference type="InterPro" id="IPR011009">
    <property type="entry name" value="Kinase-like_dom_sf"/>
</dbReference>
<dbReference type="InterPro" id="IPR017419">
    <property type="entry name" value="MAP3K12_MAP3K13"/>
</dbReference>
<evidence type="ECO:0000256" key="14">
    <source>
        <dbReference type="SAM" id="Coils"/>
    </source>
</evidence>
<accession>A0AAV4VWA9</accession>
<dbReference type="GO" id="GO:0005524">
    <property type="term" value="F:ATP binding"/>
    <property type="evidence" value="ECO:0007669"/>
    <property type="project" value="UniProtKB-KW"/>
</dbReference>
<evidence type="ECO:0000259" key="16">
    <source>
        <dbReference type="PROSITE" id="PS50011"/>
    </source>
</evidence>
<reference evidence="17 18" key="1">
    <citation type="submission" date="2021-06" db="EMBL/GenBank/DDBJ databases">
        <title>Caerostris darwini draft genome.</title>
        <authorList>
            <person name="Kono N."/>
            <person name="Arakawa K."/>
        </authorList>
    </citation>
    <scope>NUCLEOTIDE SEQUENCE [LARGE SCALE GENOMIC DNA]</scope>
</reference>
<evidence type="ECO:0000256" key="8">
    <source>
        <dbReference type="ARBA" id="ARBA00022840"/>
    </source>
</evidence>
<feature type="binding site" evidence="13">
    <location>
        <position position="173"/>
    </location>
    <ligand>
        <name>ATP</name>
        <dbReference type="ChEBI" id="CHEBI:30616"/>
    </ligand>
</feature>
<keyword evidence="7 11" id="KW-0418">Kinase</keyword>
<evidence type="ECO:0000256" key="9">
    <source>
        <dbReference type="ARBA" id="ARBA00047559"/>
    </source>
</evidence>
<evidence type="ECO:0000256" key="7">
    <source>
        <dbReference type="ARBA" id="ARBA00022777"/>
    </source>
</evidence>
<dbReference type="InterPro" id="IPR001245">
    <property type="entry name" value="Ser-Thr/Tyr_kinase_cat_dom"/>
</dbReference>
<dbReference type="EC" id="2.7.11.25" evidence="11"/>
<dbReference type="GO" id="GO:0004709">
    <property type="term" value="F:MAP kinase kinase kinase activity"/>
    <property type="evidence" value="ECO:0007669"/>
    <property type="project" value="UniProtKB-EC"/>
</dbReference>
<keyword evidence="5 11" id="KW-0808">Transferase</keyword>
<dbReference type="PIRSF" id="PIRSF038165">
    <property type="entry name" value="MAPKKK12_MAPKKK13"/>
    <property type="match status" value="1"/>
</dbReference>
<gene>
    <name evidence="17" type="primary">MAP3K13</name>
    <name evidence="17" type="ORF">CDAR_532801</name>
</gene>
<keyword evidence="14" id="KW-0175">Coiled coil</keyword>
<evidence type="ECO:0000256" key="2">
    <source>
        <dbReference type="ARBA" id="ARBA00006529"/>
    </source>
</evidence>
<dbReference type="EMBL" id="BPLQ01013769">
    <property type="protein sequence ID" value="GIY74657.1"/>
    <property type="molecule type" value="Genomic_DNA"/>
</dbReference>
<keyword evidence="4 11" id="KW-0723">Serine/threonine-protein kinase</keyword>
<dbReference type="PANTHER" id="PTHR44329">
    <property type="entry name" value="SERINE/THREONINE-PROTEIN KINASE TNNI3K-RELATED"/>
    <property type="match status" value="1"/>
</dbReference>
<comment type="caution">
    <text evidence="17">The sequence shown here is derived from an EMBL/GenBank/DDBJ whole genome shotgun (WGS) entry which is preliminary data.</text>
</comment>
<keyword evidence="8 11" id="KW-0067">ATP-binding</keyword>
<proteinExistence type="inferred from homology"/>
<name>A0AAV4VWA9_9ARAC</name>
<evidence type="ECO:0000256" key="4">
    <source>
        <dbReference type="ARBA" id="ARBA00022527"/>
    </source>
</evidence>
<evidence type="ECO:0000256" key="6">
    <source>
        <dbReference type="ARBA" id="ARBA00022741"/>
    </source>
</evidence>